<dbReference type="PROSITE" id="PS00108">
    <property type="entry name" value="PROTEIN_KINASE_ST"/>
    <property type="match status" value="1"/>
</dbReference>
<keyword evidence="3" id="KW-0067">ATP-binding</keyword>
<keyword evidence="6" id="KW-0808">Transferase</keyword>
<dbReference type="SUPFAM" id="SSF56112">
    <property type="entry name" value="Protein kinase-like (PK-like)"/>
    <property type="match status" value="1"/>
</dbReference>
<evidence type="ECO:0000256" key="4">
    <source>
        <dbReference type="SAM" id="MobiDB-lite"/>
    </source>
</evidence>
<dbReference type="GO" id="GO:0000307">
    <property type="term" value="C:cyclin-dependent protein kinase holoenzyme complex"/>
    <property type="evidence" value="ECO:0007669"/>
    <property type="project" value="TreeGrafter"/>
</dbReference>
<dbReference type="InterPro" id="IPR000719">
    <property type="entry name" value="Prot_kinase_dom"/>
</dbReference>
<name>A0A6A2ZIX4_HIBSY</name>
<feature type="region of interest" description="Disordered" evidence="4">
    <location>
        <begin position="384"/>
        <end position="409"/>
    </location>
</feature>
<dbReference type="SMART" id="SM00220">
    <property type="entry name" value="S_TKc"/>
    <property type="match status" value="1"/>
</dbReference>
<evidence type="ECO:0000313" key="6">
    <source>
        <dbReference type="EMBL" id="KAE8691299.1"/>
    </source>
</evidence>
<evidence type="ECO:0000256" key="2">
    <source>
        <dbReference type="ARBA" id="ARBA00022741"/>
    </source>
</evidence>
<sequence>MGCMFSQEPQGENADEKDNEKDGEKKNNDANGEKGDGSNAEGDKEGVSGGWPSWLASVAGEAVAGWLPRKSESFEKLEKIEQGTYISVYKARDLETDKIVAMKKLECIVTSRMSSSLYLVFEYMEHDLAGLAATPGITLTEPQIKCFMQQLFRGVEHCHTQGVLHRDLKGSNLLINDNGILKIADFGLVAIDLWSAGCILAELFFGKPIMPGRAEIEFQKPIRKWSKCIRSLCSVVHPRRSIGRKQNFPMQLALNPSNLTSADLMRRSKTSLSLPCLLLINSFQWNRNIEDILIQYLAVRKRAEAVKNRGAETIRSGSMDFKGVRTPEFIAQGQSKTRIARIESGAAGFWIDPHKVALQNGLSQYTSMIHPSAAATWNKAGPTLKESIMPQETKASDRKEDKTSNNDHVSSFVTRKNMFHCSGPLMPPGGNIDDILKEHEKQMKQALLPCGKLAGCFLEIGLLQVQACLTVITAKSKVQPS</sequence>
<dbReference type="GO" id="GO:0005634">
    <property type="term" value="C:nucleus"/>
    <property type="evidence" value="ECO:0007669"/>
    <property type="project" value="TreeGrafter"/>
</dbReference>
<dbReference type="PANTHER" id="PTHR24056">
    <property type="entry name" value="CELL DIVISION PROTEIN KINASE"/>
    <property type="match status" value="1"/>
</dbReference>
<keyword evidence="6" id="KW-0418">Kinase</keyword>
<keyword evidence="2" id="KW-0547">Nucleotide-binding</keyword>
<protein>
    <submittedName>
        <fullName evidence="6">Serine/threonine-protein kinase</fullName>
    </submittedName>
</protein>
<comment type="similarity">
    <text evidence="1">Belongs to the protein kinase superfamily. CMGC Ser/Thr protein kinase family. CDC2/CDKX subfamily.</text>
</comment>
<dbReference type="Proteomes" id="UP000436088">
    <property type="component" value="Unassembled WGS sequence"/>
</dbReference>
<dbReference type="PANTHER" id="PTHR24056:SF384">
    <property type="entry name" value="PROTEIN KINASE SUPERFAMILY PROTEIN"/>
    <property type="match status" value="1"/>
</dbReference>
<feature type="domain" description="Protein kinase" evidence="5">
    <location>
        <begin position="25"/>
        <end position="314"/>
    </location>
</feature>
<dbReference type="GO" id="GO:0032968">
    <property type="term" value="P:positive regulation of transcription elongation by RNA polymerase II"/>
    <property type="evidence" value="ECO:0007669"/>
    <property type="project" value="TreeGrafter"/>
</dbReference>
<dbReference type="EMBL" id="VEPZ02001149">
    <property type="protein sequence ID" value="KAE8691299.1"/>
    <property type="molecule type" value="Genomic_DNA"/>
</dbReference>
<proteinExistence type="inferred from homology"/>
<evidence type="ECO:0000256" key="3">
    <source>
        <dbReference type="ARBA" id="ARBA00022840"/>
    </source>
</evidence>
<organism evidence="6 7">
    <name type="scientific">Hibiscus syriacus</name>
    <name type="common">Rose of Sharon</name>
    <dbReference type="NCBI Taxonomy" id="106335"/>
    <lineage>
        <taxon>Eukaryota</taxon>
        <taxon>Viridiplantae</taxon>
        <taxon>Streptophyta</taxon>
        <taxon>Embryophyta</taxon>
        <taxon>Tracheophyta</taxon>
        <taxon>Spermatophyta</taxon>
        <taxon>Magnoliopsida</taxon>
        <taxon>eudicotyledons</taxon>
        <taxon>Gunneridae</taxon>
        <taxon>Pentapetalae</taxon>
        <taxon>rosids</taxon>
        <taxon>malvids</taxon>
        <taxon>Malvales</taxon>
        <taxon>Malvaceae</taxon>
        <taxon>Malvoideae</taxon>
        <taxon>Hibiscus</taxon>
    </lineage>
</organism>
<feature type="compositionally biased region" description="Basic and acidic residues" evidence="4">
    <location>
        <begin position="14"/>
        <end position="46"/>
    </location>
</feature>
<dbReference type="AlphaFoldDB" id="A0A6A2ZIX4"/>
<evidence type="ECO:0000259" key="5">
    <source>
        <dbReference type="PROSITE" id="PS50011"/>
    </source>
</evidence>
<dbReference type="Pfam" id="PF00069">
    <property type="entry name" value="Pkinase"/>
    <property type="match status" value="1"/>
</dbReference>
<reference evidence="6" key="1">
    <citation type="submission" date="2019-09" db="EMBL/GenBank/DDBJ databases">
        <title>Draft genome information of white flower Hibiscus syriacus.</title>
        <authorList>
            <person name="Kim Y.-M."/>
        </authorList>
    </citation>
    <scope>NUCLEOTIDE SEQUENCE [LARGE SCALE GENOMIC DNA]</scope>
    <source>
        <strain evidence="6">YM2019G1</strain>
    </source>
</reference>
<keyword evidence="7" id="KW-1185">Reference proteome</keyword>
<dbReference type="InterPro" id="IPR008271">
    <property type="entry name" value="Ser/Thr_kinase_AS"/>
</dbReference>
<dbReference type="Gene3D" id="3.30.200.20">
    <property type="entry name" value="Phosphorylase Kinase, domain 1"/>
    <property type="match status" value="2"/>
</dbReference>
<gene>
    <name evidence="6" type="ORF">F3Y22_tig00110890pilonHSYRG00720</name>
</gene>
<dbReference type="GO" id="GO:0005524">
    <property type="term" value="F:ATP binding"/>
    <property type="evidence" value="ECO:0007669"/>
    <property type="project" value="UniProtKB-KW"/>
</dbReference>
<evidence type="ECO:0000313" key="7">
    <source>
        <dbReference type="Proteomes" id="UP000436088"/>
    </source>
</evidence>
<dbReference type="GO" id="GO:0008353">
    <property type="term" value="F:RNA polymerase II CTD heptapeptide repeat kinase activity"/>
    <property type="evidence" value="ECO:0007669"/>
    <property type="project" value="TreeGrafter"/>
</dbReference>
<dbReference type="InterPro" id="IPR011009">
    <property type="entry name" value="Kinase-like_dom_sf"/>
</dbReference>
<comment type="caution">
    <text evidence="6">The sequence shown here is derived from an EMBL/GenBank/DDBJ whole genome shotgun (WGS) entry which is preliminary data.</text>
</comment>
<accession>A0A6A2ZIX4</accession>
<feature type="compositionally biased region" description="Basic and acidic residues" evidence="4">
    <location>
        <begin position="394"/>
        <end position="405"/>
    </location>
</feature>
<evidence type="ECO:0000256" key="1">
    <source>
        <dbReference type="ARBA" id="ARBA00006485"/>
    </source>
</evidence>
<feature type="region of interest" description="Disordered" evidence="4">
    <location>
        <begin position="1"/>
        <end position="48"/>
    </location>
</feature>
<dbReference type="Gene3D" id="1.10.510.10">
    <property type="entry name" value="Transferase(Phosphotransferase) domain 1"/>
    <property type="match status" value="2"/>
</dbReference>
<dbReference type="InterPro" id="IPR050108">
    <property type="entry name" value="CDK"/>
</dbReference>
<dbReference type="PROSITE" id="PS50011">
    <property type="entry name" value="PROTEIN_KINASE_DOM"/>
    <property type="match status" value="1"/>
</dbReference>